<protein>
    <recommendedName>
        <fullName evidence="3">Transposase</fullName>
    </recommendedName>
</protein>
<reference evidence="2" key="1">
    <citation type="submission" date="2016-10" db="EMBL/GenBank/DDBJ databases">
        <authorList>
            <person name="Varghese N."/>
            <person name="Submissions S."/>
        </authorList>
    </citation>
    <scope>NUCLEOTIDE SEQUENCE [LARGE SCALE GENOMIC DNA]</scope>
    <source>
        <strain evidence="2">DSM 22619</strain>
    </source>
</reference>
<dbReference type="RefSeq" id="WP_090847902.1">
    <property type="nucleotide sequence ID" value="NZ_FMZL01000040.1"/>
</dbReference>
<dbReference type="Proteomes" id="UP000198528">
    <property type="component" value="Unassembled WGS sequence"/>
</dbReference>
<keyword evidence="2" id="KW-1185">Reference proteome</keyword>
<dbReference type="EMBL" id="FMZL01000040">
    <property type="protein sequence ID" value="SDC68801.1"/>
    <property type="molecule type" value="Genomic_DNA"/>
</dbReference>
<accession>A0A1G6NMC6</accession>
<dbReference type="SUPFAM" id="SSF46689">
    <property type="entry name" value="Homeodomain-like"/>
    <property type="match status" value="2"/>
</dbReference>
<proteinExistence type="predicted"/>
<sequence length="140" mass="16538">MFSYEQRRKAIETLLRFDHSYADTIGELEYPSRAMLRNWWKDYEEFGEVRPDKRTREPKYTDEMRRAAVDYYLEHGRSLARTMRAMGYPRSREYLSKWIDELAPGRRKVRRAGQANRDIPVEVNIEAVAALEARGGTACV</sequence>
<evidence type="ECO:0008006" key="3">
    <source>
        <dbReference type="Google" id="ProtNLM"/>
    </source>
</evidence>
<evidence type="ECO:0000313" key="1">
    <source>
        <dbReference type="EMBL" id="SDC68801.1"/>
    </source>
</evidence>
<dbReference type="InterPro" id="IPR009057">
    <property type="entry name" value="Homeodomain-like_sf"/>
</dbReference>
<organism evidence="1 2">
    <name type="scientific">Parafannyhessea umbonata</name>
    <dbReference type="NCBI Taxonomy" id="604330"/>
    <lineage>
        <taxon>Bacteria</taxon>
        <taxon>Bacillati</taxon>
        <taxon>Actinomycetota</taxon>
        <taxon>Coriobacteriia</taxon>
        <taxon>Coriobacteriales</taxon>
        <taxon>Atopobiaceae</taxon>
        <taxon>Parafannyhessea</taxon>
    </lineage>
</organism>
<evidence type="ECO:0000313" key="2">
    <source>
        <dbReference type="Proteomes" id="UP000198528"/>
    </source>
</evidence>
<name>A0A1G6NMC6_9ACTN</name>
<gene>
    <name evidence="1" type="ORF">SAMN04487824_1402</name>
</gene>
<dbReference type="AlphaFoldDB" id="A0A1G6NMC6"/>